<protein>
    <recommendedName>
        <fullName evidence="3">Transcriptional regulator TetR C-terminal Firmicutes type domain-containing protein</fullName>
    </recommendedName>
</protein>
<dbReference type="EMBL" id="AZGI01000073">
    <property type="protein sequence ID" value="KRM37670.1"/>
    <property type="molecule type" value="Genomic_DNA"/>
</dbReference>
<gene>
    <name evidence="1" type="ORF">FC39_GL000095</name>
</gene>
<dbReference type="AlphaFoldDB" id="A0A0R1YDT6"/>
<dbReference type="PATRIC" id="fig|1423754.3.peg.99"/>
<name>A0A0R1YDT6_9LACO</name>
<proteinExistence type="predicted"/>
<dbReference type="STRING" id="1423754.FC39_GL000095"/>
<accession>A0A0R1YDT6</accession>
<organism evidence="1 2">
    <name type="scientific">Lactobacillus hamsteri DSM 5661 = JCM 6256</name>
    <dbReference type="NCBI Taxonomy" id="1423754"/>
    <lineage>
        <taxon>Bacteria</taxon>
        <taxon>Bacillati</taxon>
        <taxon>Bacillota</taxon>
        <taxon>Bacilli</taxon>
        <taxon>Lactobacillales</taxon>
        <taxon>Lactobacillaceae</taxon>
        <taxon>Lactobacillus</taxon>
    </lineage>
</organism>
<sequence length="159" mass="18565">MAFNKNNKIAINNYCCVANISRLKFYNFFGSGLTGFFGYVLERQIKSSFSKHNHISKIFDSSLDEIAEYSDVYLQMFEQTTCAQHNEIRKKVRKALFEALKEYCFNKKGISSTVLDSVVENIYNDLFAWIVRGCEYDKNEVYRAIKVHFPILHGHRCDD</sequence>
<comment type="caution">
    <text evidence="1">The sequence shown here is derived from an EMBL/GenBank/DDBJ whole genome shotgun (WGS) entry which is preliminary data.</text>
</comment>
<reference evidence="1 2" key="1">
    <citation type="journal article" date="2015" name="Genome Announc.">
        <title>Expanding the biotechnology potential of lactobacilli through comparative genomics of 213 strains and associated genera.</title>
        <authorList>
            <person name="Sun Z."/>
            <person name="Harris H.M."/>
            <person name="McCann A."/>
            <person name="Guo C."/>
            <person name="Argimon S."/>
            <person name="Zhang W."/>
            <person name="Yang X."/>
            <person name="Jeffery I.B."/>
            <person name="Cooney J.C."/>
            <person name="Kagawa T.F."/>
            <person name="Liu W."/>
            <person name="Song Y."/>
            <person name="Salvetti E."/>
            <person name="Wrobel A."/>
            <person name="Rasinkangas P."/>
            <person name="Parkhill J."/>
            <person name="Rea M.C."/>
            <person name="O'Sullivan O."/>
            <person name="Ritari J."/>
            <person name="Douillard F.P."/>
            <person name="Paul Ross R."/>
            <person name="Yang R."/>
            <person name="Briner A.E."/>
            <person name="Felis G.E."/>
            <person name="de Vos W.M."/>
            <person name="Barrangou R."/>
            <person name="Klaenhammer T.R."/>
            <person name="Caufield P.W."/>
            <person name="Cui Y."/>
            <person name="Zhang H."/>
            <person name="O'Toole P.W."/>
        </authorList>
    </citation>
    <scope>NUCLEOTIDE SEQUENCE [LARGE SCALE GENOMIC DNA]</scope>
    <source>
        <strain evidence="1 2">DSM 5661</strain>
    </source>
</reference>
<dbReference type="eggNOG" id="ENOG5032MCN">
    <property type="taxonomic scope" value="Bacteria"/>
</dbReference>
<evidence type="ECO:0000313" key="1">
    <source>
        <dbReference type="EMBL" id="KRM37670.1"/>
    </source>
</evidence>
<evidence type="ECO:0008006" key="3">
    <source>
        <dbReference type="Google" id="ProtNLM"/>
    </source>
</evidence>
<dbReference type="Proteomes" id="UP000051223">
    <property type="component" value="Unassembled WGS sequence"/>
</dbReference>
<dbReference type="Gene3D" id="1.10.357.10">
    <property type="entry name" value="Tetracycline Repressor, domain 2"/>
    <property type="match status" value="1"/>
</dbReference>
<keyword evidence="2" id="KW-1185">Reference proteome</keyword>
<evidence type="ECO:0000313" key="2">
    <source>
        <dbReference type="Proteomes" id="UP000051223"/>
    </source>
</evidence>